<gene>
    <name evidence="2" type="ORF">ACFO0N_10930</name>
</gene>
<comment type="caution">
    <text evidence="2">The sequence shown here is derived from an EMBL/GenBank/DDBJ whole genome shotgun (WGS) entry which is preliminary data.</text>
</comment>
<dbReference type="AlphaFoldDB" id="A0ABD5PCK6"/>
<dbReference type="EMBL" id="JBHSDS010000006">
    <property type="protein sequence ID" value="MFC4358453.1"/>
    <property type="molecule type" value="Genomic_DNA"/>
</dbReference>
<keyword evidence="3" id="KW-1185">Reference proteome</keyword>
<dbReference type="Proteomes" id="UP001595921">
    <property type="component" value="Unassembled WGS sequence"/>
</dbReference>
<proteinExistence type="predicted"/>
<evidence type="ECO:0000313" key="2">
    <source>
        <dbReference type="EMBL" id="MFC4358453.1"/>
    </source>
</evidence>
<organism evidence="2 3">
    <name type="scientific">Halobium salinum</name>
    <dbReference type="NCBI Taxonomy" id="1364940"/>
    <lineage>
        <taxon>Archaea</taxon>
        <taxon>Methanobacteriati</taxon>
        <taxon>Methanobacteriota</taxon>
        <taxon>Stenosarchaea group</taxon>
        <taxon>Halobacteria</taxon>
        <taxon>Halobacteriales</taxon>
        <taxon>Haloferacaceae</taxon>
        <taxon>Halobium</taxon>
    </lineage>
</organism>
<reference evidence="2 3" key="1">
    <citation type="journal article" date="2019" name="Int. J. Syst. Evol. Microbiol.">
        <title>The Global Catalogue of Microorganisms (GCM) 10K type strain sequencing project: providing services to taxonomists for standard genome sequencing and annotation.</title>
        <authorList>
            <consortium name="The Broad Institute Genomics Platform"/>
            <consortium name="The Broad Institute Genome Sequencing Center for Infectious Disease"/>
            <person name="Wu L."/>
            <person name="Ma J."/>
        </authorList>
    </citation>
    <scope>NUCLEOTIDE SEQUENCE [LARGE SCALE GENOMIC DNA]</scope>
    <source>
        <strain evidence="2 3">CGMCC 1.12553</strain>
    </source>
</reference>
<dbReference type="InterPro" id="IPR059113">
    <property type="entry name" value="Znf_ribbon"/>
</dbReference>
<sequence length="56" mass="6314">MSILQRLRSMLTPDTDRGVKFECSACGETFESDHATCPNCGSDNVVERESFEMRPE</sequence>
<protein>
    <submittedName>
        <fullName evidence="2">Zinc ribbon domain-containing protein</fullName>
    </submittedName>
</protein>
<accession>A0ABD5PCK6</accession>
<dbReference type="Pfam" id="PF13248">
    <property type="entry name" value="Zn_ribbon_3"/>
    <property type="match status" value="1"/>
</dbReference>
<dbReference type="RefSeq" id="WP_267623817.1">
    <property type="nucleotide sequence ID" value="NZ_JAODIW010000008.1"/>
</dbReference>
<dbReference type="SUPFAM" id="SSF144020">
    <property type="entry name" value="FdhE-like"/>
    <property type="match status" value="1"/>
</dbReference>
<evidence type="ECO:0000313" key="3">
    <source>
        <dbReference type="Proteomes" id="UP001595921"/>
    </source>
</evidence>
<name>A0ABD5PCK6_9EURY</name>
<dbReference type="Gene3D" id="2.20.28.30">
    <property type="entry name" value="RNA polymerase ii, chain L"/>
    <property type="match status" value="1"/>
</dbReference>
<evidence type="ECO:0000259" key="1">
    <source>
        <dbReference type="Pfam" id="PF13248"/>
    </source>
</evidence>
<feature type="domain" description="Putative zinc-ribbon" evidence="1">
    <location>
        <begin position="20"/>
        <end position="43"/>
    </location>
</feature>
<dbReference type="InterPro" id="IPR024064">
    <property type="entry name" value="FdhE-like_sf"/>
</dbReference>